<name>A0A1H3YK98_SELRU</name>
<dbReference type="Pfam" id="PF04402">
    <property type="entry name" value="SIMPL"/>
    <property type="match status" value="1"/>
</dbReference>
<accession>A0A1H3YK98</accession>
<dbReference type="InterPro" id="IPR007497">
    <property type="entry name" value="SIMPL/DUF541"/>
</dbReference>
<evidence type="ECO:0008006" key="4">
    <source>
        <dbReference type="Google" id="ProtNLM"/>
    </source>
</evidence>
<protein>
    <recommendedName>
        <fullName evidence="4">SIMPL domain-containing protein</fullName>
    </recommendedName>
</protein>
<reference evidence="2 3" key="1">
    <citation type="submission" date="2016-10" db="EMBL/GenBank/DDBJ databases">
        <authorList>
            <person name="de Groot N.N."/>
        </authorList>
    </citation>
    <scope>NUCLEOTIDE SEQUENCE [LARGE SCALE GENOMIC DNA]</scope>
    <source>
        <strain evidence="2 3">DSM 2872</strain>
    </source>
</reference>
<gene>
    <name evidence="2" type="ORF">SAMN05660648_02006</name>
</gene>
<dbReference type="EMBL" id="FNQG01000008">
    <property type="protein sequence ID" value="SEA11382.1"/>
    <property type="molecule type" value="Genomic_DNA"/>
</dbReference>
<dbReference type="AlphaFoldDB" id="A0A1H3YK98"/>
<feature type="chain" id="PRO_5010300006" description="SIMPL domain-containing protein" evidence="1">
    <location>
        <begin position="24"/>
        <end position="233"/>
    </location>
</feature>
<dbReference type="InterPro" id="IPR052022">
    <property type="entry name" value="26kDa_periplasmic_antigen"/>
</dbReference>
<dbReference type="OrthoDB" id="9785192at2"/>
<organism evidence="2 3">
    <name type="scientific">Selenomonas ruminantium</name>
    <dbReference type="NCBI Taxonomy" id="971"/>
    <lineage>
        <taxon>Bacteria</taxon>
        <taxon>Bacillati</taxon>
        <taxon>Bacillota</taxon>
        <taxon>Negativicutes</taxon>
        <taxon>Selenomonadales</taxon>
        <taxon>Selenomonadaceae</taxon>
        <taxon>Selenomonas</taxon>
    </lineage>
</organism>
<feature type="signal peptide" evidence="1">
    <location>
        <begin position="1"/>
        <end position="23"/>
    </location>
</feature>
<dbReference type="PANTHER" id="PTHR34387">
    <property type="entry name" value="SLR1258 PROTEIN"/>
    <property type="match status" value="1"/>
</dbReference>
<evidence type="ECO:0000256" key="1">
    <source>
        <dbReference type="SAM" id="SignalP"/>
    </source>
</evidence>
<evidence type="ECO:0000313" key="2">
    <source>
        <dbReference type="EMBL" id="SEA11382.1"/>
    </source>
</evidence>
<dbReference type="Gene3D" id="3.30.70.2970">
    <property type="entry name" value="Protein of unknown function (DUF541), domain 2"/>
    <property type="match status" value="1"/>
</dbReference>
<dbReference type="Gene3D" id="3.30.110.170">
    <property type="entry name" value="Protein of unknown function (DUF541), domain 1"/>
    <property type="match status" value="1"/>
</dbReference>
<evidence type="ECO:0000313" key="3">
    <source>
        <dbReference type="Proteomes" id="UP000183469"/>
    </source>
</evidence>
<sequence length="233" mass="24727">MKLAKLFMALLALALFCSPVALAAEELPVLSVDGQGSAAVVPDQAVLTLGVTSQARSANQALAENAQKSMAITQALKQMGVAGADIKSQQYSFHPNYSNAEKRGREISSYTASHSLRVNIRDIAKAGRIIDAALNAGANEVNSLQFSLSNQSAARKEALGAAITDARNKADIIAQGLGRHIVGIKNVSESTDYIEARSYDRNMLLASKAAATNIEPGTLDFNARVHIEYLLSK</sequence>
<dbReference type="GO" id="GO:0006974">
    <property type="term" value="P:DNA damage response"/>
    <property type="evidence" value="ECO:0007669"/>
    <property type="project" value="TreeGrafter"/>
</dbReference>
<dbReference type="Proteomes" id="UP000183469">
    <property type="component" value="Unassembled WGS sequence"/>
</dbReference>
<proteinExistence type="predicted"/>
<keyword evidence="1" id="KW-0732">Signal</keyword>
<dbReference type="PANTHER" id="PTHR34387:SF2">
    <property type="entry name" value="SLR1258 PROTEIN"/>
    <property type="match status" value="1"/>
</dbReference>
<dbReference type="RefSeq" id="WP_074672468.1">
    <property type="nucleotide sequence ID" value="NZ_FNQG01000008.1"/>
</dbReference>